<feature type="domain" description="PLAT" evidence="2">
    <location>
        <begin position="4"/>
        <end position="121"/>
    </location>
</feature>
<sequence>MGASVWDVIVKTCDKFGSGTDAATYLKVYYEKDNANEIFLLDNPTINDFERGDRNHFKVLLRSDNITNIGLFWWPSFTISEDWCVDWVVMLNSYKEICYQGIFDRWILHYRDPPTYANKFDRVRFVNCIQPYQRKHH</sequence>
<dbReference type="WBParaSite" id="DME_0000299901-mRNA-1">
    <property type="protein sequence ID" value="DME_0000299901-mRNA-1"/>
    <property type="gene ID" value="DME_0000299901"/>
</dbReference>
<dbReference type="InterPro" id="IPR001024">
    <property type="entry name" value="PLAT/LH2_dom"/>
</dbReference>
<comment type="caution">
    <text evidence="1">Lacks conserved residue(s) required for the propagation of feature annotation.</text>
</comment>
<reference evidence="3 5" key="2">
    <citation type="submission" date="2018-11" db="EMBL/GenBank/DDBJ databases">
        <authorList>
            <consortium name="Pathogen Informatics"/>
        </authorList>
    </citation>
    <scope>NUCLEOTIDE SEQUENCE [LARGE SCALE GENOMIC DNA]</scope>
</reference>
<evidence type="ECO:0000259" key="2">
    <source>
        <dbReference type="PROSITE" id="PS50095"/>
    </source>
</evidence>
<keyword evidence="5" id="KW-1185">Reference proteome</keyword>
<dbReference type="PROSITE" id="PS50095">
    <property type="entry name" value="PLAT"/>
    <property type="match status" value="1"/>
</dbReference>
<dbReference type="OrthoDB" id="5322100at2759"/>
<dbReference type="Proteomes" id="UP000274756">
    <property type="component" value="Unassembled WGS sequence"/>
</dbReference>
<dbReference type="Pfam" id="PF01477">
    <property type="entry name" value="PLAT"/>
    <property type="match status" value="1"/>
</dbReference>
<gene>
    <name evidence="3" type="ORF">DME_LOCUS7158</name>
</gene>
<dbReference type="Gene3D" id="2.60.60.20">
    <property type="entry name" value="PLAT/LH2 domain"/>
    <property type="match status" value="1"/>
</dbReference>
<dbReference type="SUPFAM" id="SSF49723">
    <property type="entry name" value="Lipase/lipooxygenase domain (PLAT/LH2 domain)"/>
    <property type="match status" value="1"/>
</dbReference>
<dbReference type="InterPro" id="IPR036392">
    <property type="entry name" value="PLAT/LH2_dom_sf"/>
</dbReference>
<evidence type="ECO:0000313" key="6">
    <source>
        <dbReference type="WBParaSite" id="DME_0000299901-mRNA-1"/>
    </source>
</evidence>
<organism evidence="4 6">
    <name type="scientific">Dracunculus medinensis</name>
    <name type="common">Guinea worm</name>
    <dbReference type="NCBI Taxonomy" id="318479"/>
    <lineage>
        <taxon>Eukaryota</taxon>
        <taxon>Metazoa</taxon>
        <taxon>Ecdysozoa</taxon>
        <taxon>Nematoda</taxon>
        <taxon>Chromadorea</taxon>
        <taxon>Rhabditida</taxon>
        <taxon>Spirurina</taxon>
        <taxon>Dracunculoidea</taxon>
        <taxon>Dracunculidae</taxon>
        <taxon>Dracunculus</taxon>
    </lineage>
</organism>
<dbReference type="EMBL" id="UYYG01001159">
    <property type="protein sequence ID" value="VDN57185.1"/>
    <property type="molecule type" value="Genomic_DNA"/>
</dbReference>
<evidence type="ECO:0000256" key="1">
    <source>
        <dbReference type="PROSITE-ProRule" id="PRU00152"/>
    </source>
</evidence>
<evidence type="ECO:0000313" key="5">
    <source>
        <dbReference type="Proteomes" id="UP000274756"/>
    </source>
</evidence>
<dbReference type="Proteomes" id="UP000038040">
    <property type="component" value="Unplaced"/>
</dbReference>
<evidence type="ECO:0000313" key="4">
    <source>
        <dbReference type="Proteomes" id="UP000038040"/>
    </source>
</evidence>
<dbReference type="AlphaFoldDB" id="A0A0N4U7M9"/>
<evidence type="ECO:0000313" key="3">
    <source>
        <dbReference type="EMBL" id="VDN57185.1"/>
    </source>
</evidence>
<protein>
    <submittedName>
        <fullName evidence="6">PLAT domain-containing protein</fullName>
    </submittedName>
</protein>
<name>A0A0N4U7M9_DRAME</name>
<proteinExistence type="predicted"/>
<reference evidence="6" key="1">
    <citation type="submission" date="2017-02" db="UniProtKB">
        <authorList>
            <consortium name="WormBaseParasite"/>
        </authorList>
    </citation>
    <scope>IDENTIFICATION</scope>
</reference>
<accession>A0A0N4U7M9</accession>